<dbReference type="Pfam" id="PF01610">
    <property type="entry name" value="DDE_Tnp_ISL3"/>
    <property type="match status" value="1"/>
</dbReference>
<dbReference type="PANTHER" id="PTHR33498">
    <property type="entry name" value="TRANSPOSASE FOR INSERTION SEQUENCE ELEMENT IS1557"/>
    <property type="match status" value="1"/>
</dbReference>
<dbReference type="EMBL" id="SNRY01002310">
    <property type="protein sequence ID" value="KAA6325707.1"/>
    <property type="molecule type" value="Genomic_DNA"/>
</dbReference>
<proteinExistence type="predicted"/>
<dbReference type="InterPro" id="IPR047951">
    <property type="entry name" value="Transpos_ISL3"/>
</dbReference>
<name>A0A5J4QUX9_9ZZZZ</name>
<dbReference type="InterPro" id="IPR002560">
    <property type="entry name" value="Transposase_DDE"/>
</dbReference>
<protein>
    <recommendedName>
        <fullName evidence="1">Transposase IS204/IS1001/IS1096/IS1165 DDE domain-containing protein</fullName>
    </recommendedName>
</protein>
<feature type="non-terminal residue" evidence="2">
    <location>
        <position position="1"/>
    </location>
</feature>
<sequence length="168" mass="19749">FSAAFISSVLSNAPEATLVFDHFHVVKLLNDTIDQIRRDVYHEEKDLNKRKVLKRTRWLLLCNGKDIFDVKFKTRLENALKLNEPLAQAYYLKEKLKEIWMQIDKEQAKVVLDDWIKQAQESKIPRLVKFATTLLAHKFGILAWYEYQISTGKIEGINNKIKTMKRQA</sequence>
<comment type="caution">
    <text evidence="2">The sequence shown here is derived from an EMBL/GenBank/DDBJ whole genome shotgun (WGS) entry which is preliminary data.</text>
</comment>
<evidence type="ECO:0000313" key="2">
    <source>
        <dbReference type="EMBL" id="KAA6325707.1"/>
    </source>
</evidence>
<dbReference type="PANTHER" id="PTHR33498:SF1">
    <property type="entry name" value="TRANSPOSASE FOR INSERTION SEQUENCE ELEMENT IS1557"/>
    <property type="match status" value="1"/>
</dbReference>
<dbReference type="AlphaFoldDB" id="A0A5J4QUX9"/>
<evidence type="ECO:0000259" key="1">
    <source>
        <dbReference type="Pfam" id="PF01610"/>
    </source>
</evidence>
<accession>A0A5J4QUX9</accession>
<gene>
    <name evidence="2" type="ORF">EZS27_025115</name>
</gene>
<organism evidence="2">
    <name type="scientific">termite gut metagenome</name>
    <dbReference type="NCBI Taxonomy" id="433724"/>
    <lineage>
        <taxon>unclassified sequences</taxon>
        <taxon>metagenomes</taxon>
        <taxon>organismal metagenomes</taxon>
    </lineage>
</organism>
<reference evidence="2" key="1">
    <citation type="submission" date="2019-03" db="EMBL/GenBank/DDBJ databases">
        <title>Single cell metagenomics reveals metabolic interactions within the superorganism composed of flagellate Streblomastix strix and complex community of Bacteroidetes bacteria on its surface.</title>
        <authorList>
            <person name="Treitli S.C."/>
            <person name="Kolisko M."/>
            <person name="Husnik F."/>
            <person name="Keeling P."/>
            <person name="Hampl V."/>
        </authorList>
    </citation>
    <scope>NUCLEOTIDE SEQUENCE</scope>
    <source>
        <strain evidence="2">STM</strain>
    </source>
</reference>
<feature type="domain" description="Transposase IS204/IS1001/IS1096/IS1165 DDE" evidence="1">
    <location>
        <begin position="2"/>
        <end position="168"/>
    </location>
</feature>